<dbReference type="PANTHER" id="PTHR37808">
    <property type="entry name" value="SPORE GERMINATION PROTEIN-LIKE PROTEIN YDZR-RELATED"/>
    <property type="match status" value="1"/>
</dbReference>
<dbReference type="EMBL" id="WHOD01000109">
    <property type="protein sequence ID" value="NOU97365.1"/>
    <property type="molecule type" value="Genomic_DNA"/>
</dbReference>
<comment type="caution">
    <text evidence="1">The sequence shown here is derived from an EMBL/GenBank/DDBJ whole genome shotgun (WGS) entry which is preliminary data.</text>
</comment>
<evidence type="ECO:0000313" key="1">
    <source>
        <dbReference type="EMBL" id="NOU97365.1"/>
    </source>
</evidence>
<reference evidence="1" key="1">
    <citation type="submission" date="2019-10" db="EMBL/GenBank/DDBJ databases">
        <title>Description of Paenibacillus glebae sp. nov.</title>
        <authorList>
            <person name="Carlier A."/>
            <person name="Qi S."/>
        </authorList>
    </citation>
    <scope>NUCLEOTIDE SEQUENCE</scope>
    <source>
        <strain evidence="1">LMG 31456</strain>
    </source>
</reference>
<sequence>MPAIVGAINVISVSGVFNVGDVGIISPTTYSKTYAGGGSFNSGETLNVNNSSSVINVYDSEAFEQTEIVVPQNQGIGEGDKKE</sequence>
<dbReference type="AlphaFoldDB" id="A0A972H2D6"/>
<protein>
    <submittedName>
        <fullName evidence="1">Spore germination protein</fullName>
    </submittedName>
</protein>
<keyword evidence="2" id="KW-1185">Reference proteome</keyword>
<dbReference type="Proteomes" id="UP000641588">
    <property type="component" value="Unassembled WGS sequence"/>
</dbReference>
<evidence type="ECO:0000313" key="2">
    <source>
        <dbReference type="Proteomes" id="UP000641588"/>
    </source>
</evidence>
<dbReference type="PANTHER" id="PTHR37808:SF3">
    <property type="entry name" value="SPORE GERMINATION PROTEIN GERPA-RELATED"/>
    <property type="match status" value="1"/>
</dbReference>
<dbReference type="RefSeq" id="WP_171655598.1">
    <property type="nucleotide sequence ID" value="NZ_WHOD01000109.1"/>
</dbReference>
<accession>A0A972H2D6</accession>
<proteinExistence type="predicted"/>
<dbReference type="Pfam" id="PF10676">
    <property type="entry name" value="gerPA"/>
    <property type="match status" value="1"/>
</dbReference>
<dbReference type="InterPro" id="IPR019618">
    <property type="entry name" value="Spore_germination_GerPA"/>
</dbReference>
<organism evidence="1 2">
    <name type="scientific">Paenibacillus foliorum</name>
    <dbReference type="NCBI Taxonomy" id="2654974"/>
    <lineage>
        <taxon>Bacteria</taxon>
        <taxon>Bacillati</taxon>
        <taxon>Bacillota</taxon>
        <taxon>Bacilli</taxon>
        <taxon>Bacillales</taxon>
        <taxon>Paenibacillaceae</taxon>
        <taxon>Paenibacillus</taxon>
    </lineage>
</organism>
<name>A0A972H2D6_9BACL</name>
<gene>
    <name evidence="1" type="ORF">GC093_29655</name>
</gene>